<evidence type="ECO:0000256" key="1">
    <source>
        <dbReference type="SAM" id="Phobius"/>
    </source>
</evidence>
<dbReference type="RefSeq" id="WP_018748059.1">
    <property type="nucleotide sequence ID" value="NZ_BSOZ01000050.1"/>
</dbReference>
<evidence type="ECO:0000313" key="3">
    <source>
        <dbReference type="Proteomes" id="UP001156836"/>
    </source>
</evidence>
<name>A0ABQ6BU38_9NEIS</name>
<organism evidence="2 3">
    <name type="scientific">Chitiniphilus shinanonensis</name>
    <dbReference type="NCBI Taxonomy" id="553088"/>
    <lineage>
        <taxon>Bacteria</taxon>
        <taxon>Pseudomonadati</taxon>
        <taxon>Pseudomonadota</taxon>
        <taxon>Betaproteobacteria</taxon>
        <taxon>Neisseriales</taxon>
        <taxon>Chitinibacteraceae</taxon>
        <taxon>Chitiniphilus</taxon>
    </lineage>
</organism>
<protein>
    <recommendedName>
        <fullName evidence="4">Branched-chain amino acid transport</fullName>
    </recommendedName>
</protein>
<dbReference type="EMBL" id="BSOZ01000050">
    <property type="protein sequence ID" value="GLS05515.1"/>
    <property type="molecule type" value="Genomic_DNA"/>
</dbReference>
<gene>
    <name evidence="2" type="ORF">GCM10007860_26690</name>
</gene>
<reference evidence="3" key="1">
    <citation type="journal article" date="2019" name="Int. J. Syst. Evol. Microbiol.">
        <title>The Global Catalogue of Microorganisms (GCM) 10K type strain sequencing project: providing services to taxonomists for standard genome sequencing and annotation.</title>
        <authorList>
            <consortium name="The Broad Institute Genomics Platform"/>
            <consortium name="The Broad Institute Genome Sequencing Center for Infectious Disease"/>
            <person name="Wu L."/>
            <person name="Ma J."/>
        </authorList>
    </citation>
    <scope>NUCLEOTIDE SEQUENCE [LARGE SCALE GENOMIC DNA]</scope>
    <source>
        <strain evidence="3">NBRC 104970</strain>
    </source>
</reference>
<dbReference type="InterPro" id="IPR008407">
    <property type="entry name" value="Brnchd-chn_aa_trnsp_AzlD"/>
</dbReference>
<feature type="transmembrane region" description="Helical" evidence="1">
    <location>
        <begin position="36"/>
        <end position="55"/>
    </location>
</feature>
<feature type="transmembrane region" description="Helical" evidence="1">
    <location>
        <begin position="85"/>
        <end position="103"/>
    </location>
</feature>
<evidence type="ECO:0000313" key="2">
    <source>
        <dbReference type="EMBL" id="GLS05515.1"/>
    </source>
</evidence>
<comment type="caution">
    <text evidence="2">The sequence shown here is derived from an EMBL/GenBank/DDBJ whole genome shotgun (WGS) entry which is preliminary data.</text>
</comment>
<keyword evidence="3" id="KW-1185">Reference proteome</keyword>
<sequence>MSVYWMILGMFIVTYGVRVGLWLGDGHAFPPAVRQALDYVPIAVLSAIVAPAVLLRHGELAATWNNPQLAGALVTGLIVWRWRRLLLGIGAGLAVFVAWRWLLGA</sequence>
<proteinExistence type="predicted"/>
<dbReference type="Pfam" id="PF05437">
    <property type="entry name" value="AzlD"/>
    <property type="match status" value="1"/>
</dbReference>
<accession>A0ABQ6BU38</accession>
<dbReference type="Proteomes" id="UP001156836">
    <property type="component" value="Unassembled WGS sequence"/>
</dbReference>
<feature type="transmembrane region" description="Helical" evidence="1">
    <location>
        <begin position="6"/>
        <end position="24"/>
    </location>
</feature>
<evidence type="ECO:0008006" key="4">
    <source>
        <dbReference type="Google" id="ProtNLM"/>
    </source>
</evidence>
<keyword evidence="1" id="KW-0472">Membrane</keyword>
<keyword evidence="1" id="KW-1133">Transmembrane helix</keyword>
<keyword evidence="1" id="KW-0812">Transmembrane</keyword>